<dbReference type="Pfam" id="PF02237">
    <property type="entry name" value="BPL_C"/>
    <property type="match status" value="1"/>
</dbReference>
<dbReference type="GO" id="GO:0005524">
    <property type="term" value="F:ATP binding"/>
    <property type="evidence" value="ECO:0007669"/>
    <property type="project" value="UniProtKB-UniRule"/>
</dbReference>
<dbReference type="Proteomes" id="UP000287239">
    <property type="component" value="Unassembled WGS sequence"/>
</dbReference>
<feature type="binding site" evidence="5">
    <location>
        <position position="115"/>
    </location>
    <ligand>
        <name>biotin</name>
        <dbReference type="ChEBI" id="CHEBI:57586"/>
    </ligand>
</feature>
<accession>A0A429ZHH4</accession>
<dbReference type="InterPro" id="IPR004408">
    <property type="entry name" value="Biotin_CoA_COase_ligase"/>
</dbReference>
<comment type="caution">
    <text evidence="7">The sequence shown here is derived from an EMBL/GenBank/DDBJ whole genome shotgun (WGS) entry which is preliminary data.</text>
</comment>
<proteinExistence type="inferred from homology"/>
<dbReference type="GO" id="GO:0009249">
    <property type="term" value="P:protein lipoylation"/>
    <property type="evidence" value="ECO:0007669"/>
    <property type="project" value="UniProtKB-ARBA"/>
</dbReference>
<keyword evidence="8" id="KW-1185">Reference proteome</keyword>
<dbReference type="InterPro" id="IPR013196">
    <property type="entry name" value="HTH_11"/>
</dbReference>
<dbReference type="GO" id="GO:0005737">
    <property type="term" value="C:cytoplasm"/>
    <property type="evidence" value="ECO:0007669"/>
    <property type="project" value="TreeGrafter"/>
</dbReference>
<dbReference type="Gene3D" id="1.10.10.10">
    <property type="entry name" value="Winged helix-like DNA-binding domain superfamily/Winged helix DNA-binding domain"/>
    <property type="match status" value="1"/>
</dbReference>
<keyword evidence="5" id="KW-0804">Transcription</keyword>
<evidence type="ECO:0000313" key="7">
    <source>
        <dbReference type="EMBL" id="RST93162.1"/>
    </source>
</evidence>
<dbReference type="InterPro" id="IPR003142">
    <property type="entry name" value="BPL_C"/>
</dbReference>
<dbReference type="Gene3D" id="3.30.930.10">
    <property type="entry name" value="Bira Bifunctional Protein, Domain 2"/>
    <property type="match status" value="1"/>
</dbReference>
<feature type="binding site" evidence="5">
    <location>
        <begin position="91"/>
        <end position="93"/>
    </location>
    <ligand>
        <name>biotin</name>
        <dbReference type="ChEBI" id="CHEBI:57586"/>
    </ligand>
</feature>
<dbReference type="InterPro" id="IPR036390">
    <property type="entry name" value="WH_DNA-bd_sf"/>
</dbReference>
<feature type="binding site" evidence="5">
    <location>
        <position position="187"/>
    </location>
    <ligand>
        <name>biotin</name>
        <dbReference type="ChEBI" id="CHEBI:57586"/>
    </ligand>
</feature>
<comment type="function">
    <text evidence="5">Acts both as a biotin--[acetyl-CoA-carboxylase] ligase and a repressor.</text>
</comment>
<evidence type="ECO:0000256" key="4">
    <source>
        <dbReference type="ARBA" id="ARBA00023267"/>
    </source>
</evidence>
<dbReference type="PANTHER" id="PTHR12835">
    <property type="entry name" value="BIOTIN PROTEIN LIGASE"/>
    <property type="match status" value="1"/>
</dbReference>
<keyword evidence="4 5" id="KW-0092">Biotin</keyword>
<name>A0A429ZHH4_9ENTE</name>
<gene>
    <name evidence="5" type="primary">birA</name>
    <name evidence="7" type="ORF">CBF35_11855</name>
</gene>
<dbReference type="HAMAP" id="MF_00978">
    <property type="entry name" value="Bifunct_BirA"/>
    <property type="match status" value="1"/>
</dbReference>
<protein>
    <recommendedName>
        <fullName evidence="5">Bifunctional ligase/repressor BirA</fullName>
    </recommendedName>
    <alternativeName>
        <fullName evidence="5">Biotin--[acetyl-CoA-carboxylase] ligase</fullName>
        <ecNumber evidence="5">6.3.4.15</ecNumber>
    </alternativeName>
    <alternativeName>
        <fullName evidence="5">Biotin--protein ligase</fullName>
    </alternativeName>
    <alternativeName>
        <fullName evidence="5">Biotin-[acetyl-CoA carboxylase] synthetase</fullName>
    </alternativeName>
</protein>
<dbReference type="EMBL" id="NGJU01000019">
    <property type="protein sequence ID" value="RST93162.1"/>
    <property type="molecule type" value="Genomic_DNA"/>
</dbReference>
<evidence type="ECO:0000256" key="3">
    <source>
        <dbReference type="ARBA" id="ARBA00022840"/>
    </source>
</evidence>
<reference evidence="7 8" key="1">
    <citation type="submission" date="2017-05" db="EMBL/GenBank/DDBJ databases">
        <title>Vagococcus spp. assemblies.</title>
        <authorList>
            <person name="Gulvik C.A."/>
        </authorList>
    </citation>
    <scope>NUCLEOTIDE SEQUENCE [LARGE SCALE GENOMIC DNA]</scope>
    <source>
        <strain evidence="7 8">NCFB 2777</strain>
    </source>
</reference>
<dbReference type="NCBIfam" id="TIGR00121">
    <property type="entry name" value="birA_ligase"/>
    <property type="match status" value="1"/>
</dbReference>
<dbReference type="InterPro" id="IPR004143">
    <property type="entry name" value="BPL_LPL_catalytic"/>
</dbReference>
<evidence type="ECO:0000256" key="2">
    <source>
        <dbReference type="ARBA" id="ARBA00022741"/>
    </source>
</evidence>
<dbReference type="Pfam" id="PF03099">
    <property type="entry name" value="BPL_LplA_LipB"/>
    <property type="match status" value="1"/>
</dbReference>
<keyword evidence="5" id="KW-0678">Repressor</keyword>
<dbReference type="RefSeq" id="WP_126781370.1">
    <property type="nucleotide sequence ID" value="NZ_JBQDMR010000004.1"/>
</dbReference>
<dbReference type="GeneID" id="98569033"/>
<dbReference type="PROSITE" id="PS51733">
    <property type="entry name" value="BPL_LPL_CATALYTIC"/>
    <property type="match status" value="1"/>
</dbReference>
<dbReference type="GO" id="GO:0003677">
    <property type="term" value="F:DNA binding"/>
    <property type="evidence" value="ECO:0007669"/>
    <property type="project" value="UniProtKB-UniRule"/>
</dbReference>
<dbReference type="CDD" id="cd16442">
    <property type="entry name" value="BPL"/>
    <property type="match status" value="1"/>
</dbReference>
<feature type="DNA-binding region" description="H-T-H motif" evidence="5">
    <location>
        <begin position="21"/>
        <end position="40"/>
    </location>
</feature>
<dbReference type="InterPro" id="IPR030855">
    <property type="entry name" value="Bifunct_BirA"/>
</dbReference>
<dbReference type="SUPFAM" id="SSF55681">
    <property type="entry name" value="Class II aaRS and biotin synthetases"/>
    <property type="match status" value="1"/>
</dbReference>
<evidence type="ECO:0000256" key="5">
    <source>
        <dbReference type="HAMAP-Rule" id="MF_00978"/>
    </source>
</evidence>
<feature type="binding site" evidence="5">
    <location>
        <begin position="119"/>
        <end position="121"/>
    </location>
    <ligand>
        <name>biotin</name>
        <dbReference type="ChEBI" id="CHEBI:57586"/>
    </ligand>
</feature>
<dbReference type="Pfam" id="PF08279">
    <property type="entry name" value="HTH_11"/>
    <property type="match status" value="1"/>
</dbReference>
<keyword evidence="2 5" id="KW-0547">Nucleotide-binding</keyword>
<evidence type="ECO:0000313" key="8">
    <source>
        <dbReference type="Proteomes" id="UP000287239"/>
    </source>
</evidence>
<organism evidence="7 8">
    <name type="scientific">Vagococcus salmoninarum</name>
    <dbReference type="NCBI Taxonomy" id="2739"/>
    <lineage>
        <taxon>Bacteria</taxon>
        <taxon>Bacillati</taxon>
        <taxon>Bacillota</taxon>
        <taxon>Bacilli</taxon>
        <taxon>Lactobacillales</taxon>
        <taxon>Enterococcaceae</taxon>
        <taxon>Vagococcus</taxon>
    </lineage>
</organism>
<evidence type="ECO:0000256" key="1">
    <source>
        <dbReference type="ARBA" id="ARBA00022598"/>
    </source>
</evidence>
<dbReference type="OrthoDB" id="9807064at2"/>
<comment type="catalytic activity">
    <reaction evidence="5">
        <text>biotin + L-lysyl-[protein] + ATP = N(6)-biotinyl-L-lysyl-[protein] + AMP + diphosphate + H(+)</text>
        <dbReference type="Rhea" id="RHEA:11756"/>
        <dbReference type="Rhea" id="RHEA-COMP:9752"/>
        <dbReference type="Rhea" id="RHEA-COMP:10505"/>
        <dbReference type="ChEBI" id="CHEBI:15378"/>
        <dbReference type="ChEBI" id="CHEBI:29969"/>
        <dbReference type="ChEBI" id="CHEBI:30616"/>
        <dbReference type="ChEBI" id="CHEBI:33019"/>
        <dbReference type="ChEBI" id="CHEBI:57586"/>
        <dbReference type="ChEBI" id="CHEBI:83144"/>
        <dbReference type="ChEBI" id="CHEBI:456215"/>
        <dbReference type="EC" id="6.3.4.15"/>
    </reaction>
</comment>
<dbReference type="InterPro" id="IPR045864">
    <property type="entry name" value="aa-tRNA-synth_II/BPL/LPL"/>
</dbReference>
<evidence type="ECO:0000259" key="6">
    <source>
        <dbReference type="PROSITE" id="PS51733"/>
    </source>
</evidence>
<dbReference type="GO" id="GO:0016740">
    <property type="term" value="F:transferase activity"/>
    <property type="evidence" value="ECO:0007669"/>
    <property type="project" value="UniProtKB-ARBA"/>
</dbReference>
<dbReference type="AlphaFoldDB" id="A0A429ZHH4"/>
<comment type="similarity">
    <text evidence="5">Belongs to the biotin--protein ligase family.</text>
</comment>
<keyword evidence="3 5" id="KW-0067">ATP-binding</keyword>
<dbReference type="InterPro" id="IPR036388">
    <property type="entry name" value="WH-like_DNA-bd_sf"/>
</dbReference>
<dbReference type="SUPFAM" id="SSF46785">
    <property type="entry name" value="Winged helix' DNA-binding domain"/>
    <property type="match status" value="1"/>
</dbReference>
<sequence length="324" mass="35965">MSTKSKVLQILLANQGEPISGEKMATTLNLSRTAIWKGINELKKEGHNIRSTTNRGYDYLPSDVLSREEIDLMLAGETPPLTILIEEELASTNQTLKKMAIDGQATNTLLLTNKQTATRGRFGRPYFVADNNQGIYLSLLLHTNQPFAEIAQYTLITAVAMARAIEEFQGTTVEIKWVNDLYMNGKKVAGILSEAITDFETQTISSVIIGVGVNFAIPQADFPRELQERATSVFPTGLTDLSRNQLIASFLRHFYQLLDGADNPYIDDYRQRSFVLGKEVTFTYNRQAYQGLATDITTTGELVVTLPDGKKMTLSSGEISLTSY</sequence>
<dbReference type="EC" id="6.3.4.15" evidence="5"/>
<feature type="domain" description="BPL/LPL catalytic" evidence="6">
    <location>
        <begin position="76"/>
        <end position="262"/>
    </location>
</feature>
<dbReference type="SUPFAM" id="SSF50037">
    <property type="entry name" value="C-terminal domain of transcriptional repressors"/>
    <property type="match status" value="1"/>
</dbReference>
<keyword evidence="5" id="KW-0238">DNA-binding</keyword>
<dbReference type="InterPro" id="IPR008988">
    <property type="entry name" value="Transcriptional_repressor_C"/>
</dbReference>
<dbReference type="PANTHER" id="PTHR12835:SF5">
    <property type="entry name" value="BIOTIN--PROTEIN LIGASE"/>
    <property type="match status" value="1"/>
</dbReference>
<keyword evidence="1 5" id="KW-0436">Ligase</keyword>
<dbReference type="GO" id="GO:0004077">
    <property type="term" value="F:biotin--[biotin carboxyl-carrier protein] ligase activity"/>
    <property type="evidence" value="ECO:0007669"/>
    <property type="project" value="UniProtKB-UniRule"/>
</dbReference>
<dbReference type="GO" id="GO:0006355">
    <property type="term" value="P:regulation of DNA-templated transcription"/>
    <property type="evidence" value="ECO:0007669"/>
    <property type="project" value="UniProtKB-UniRule"/>
</dbReference>
<keyword evidence="5" id="KW-0805">Transcription regulation</keyword>
<dbReference type="Gene3D" id="2.30.30.100">
    <property type="match status" value="1"/>
</dbReference>